<dbReference type="Gene3D" id="2.115.10.20">
    <property type="entry name" value="Glycosyl hydrolase domain, family 43"/>
    <property type="match status" value="2"/>
</dbReference>
<dbReference type="Proteomes" id="UP001605036">
    <property type="component" value="Unassembled WGS sequence"/>
</dbReference>
<dbReference type="AlphaFoldDB" id="A0ABD1YNQ9"/>
<name>A0ABD1YNQ9_9MARC</name>
<keyword evidence="4" id="KW-1185">Reference proteome</keyword>
<dbReference type="GO" id="GO:0016787">
    <property type="term" value="F:hydrolase activity"/>
    <property type="evidence" value="ECO:0007669"/>
    <property type="project" value="UniProtKB-KW"/>
</dbReference>
<evidence type="ECO:0000256" key="1">
    <source>
        <dbReference type="ARBA" id="ARBA00022729"/>
    </source>
</evidence>
<dbReference type="PANTHER" id="PTHR43817">
    <property type="entry name" value="GLYCOSYL HYDROLASE"/>
    <property type="match status" value="1"/>
</dbReference>
<comment type="caution">
    <text evidence="3">The sequence shown here is derived from an EMBL/GenBank/DDBJ whole genome shotgun (WGS) entry which is preliminary data.</text>
</comment>
<dbReference type="PANTHER" id="PTHR43817:SF1">
    <property type="entry name" value="HYDROLASE, FAMILY 43, PUTATIVE (AFU_ORTHOLOGUE AFUA_3G01660)-RELATED"/>
    <property type="match status" value="1"/>
</dbReference>
<organism evidence="3 4">
    <name type="scientific">Riccia fluitans</name>
    <dbReference type="NCBI Taxonomy" id="41844"/>
    <lineage>
        <taxon>Eukaryota</taxon>
        <taxon>Viridiplantae</taxon>
        <taxon>Streptophyta</taxon>
        <taxon>Embryophyta</taxon>
        <taxon>Marchantiophyta</taxon>
        <taxon>Marchantiopsida</taxon>
        <taxon>Marchantiidae</taxon>
        <taxon>Marchantiales</taxon>
        <taxon>Ricciaceae</taxon>
        <taxon>Riccia</taxon>
    </lineage>
</organism>
<protein>
    <submittedName>
        <fullName evidence="3">Uncharacterized protein</fullName>
    </submittedName>
</protein>
<proteinExistence type="predicted"/>
<dbReference type="SUPFAM" id="SSF75005">
    <property type="entry name" value="Arabinanase/levansucrase/invertase"/>
    <property type="match status" value="1"/>
</dbReference>
<evidence type="ECO:0000256" key="2">
    <source>
        <dbReference type="ARBA" id="ARBA00022801"/>
    </source>
</evidence>
<dbReference type="InterPro" id="IPR023296">
    <property type="entry name" value="Glyco_hydro_beta-prop_sf"/>
</dbReference>
<dbReference type="EMBL" id="JBHFFA010000004">
    <property type="protein sequence ID" value="KAL2632125.1"/>
    <property type="molecule type" value="Genomic_DNA"/>
</dbReference>
<sequence>MSNQTISDHDTPDPWMIAANGRFYLTFTCGDRIEIWASDNMEDFRSAVKSDIYTCSAQPGKGNPSHRTTMLRSSIQDPLDPNGWAFLGPLKGLPDHWHIDATVFTMNNRLFCVYSGWPLWRS</sequence>
<gene>
    <name evidence="3" type="ORF">R1flu_016811</name>
</gene>
<evidence type="ECO:0000313" key="4">
    <source>
        <dbReference type="Proteomes" id="UP001605036"/>
    </source>
</evidence>
<keyword evidence="2" id="KW-0378">Hydrolase</keyword>
<keyword evidence="1" id="KW-0732">Signal</keyword>
<reference evidence="3 4" key="1">
    <citation type="submission" date="2024-09" db="EMBL/GenBank/DDBJ databases">
        <title>Chromosome-scale assembly of Riccia fluitans.</title>
        <authorList>
            <person name="Paukszto L."/>
            <person name="Sawicki J."/>
            <person name="Karawczyk K."/>
            <person name="Piernik-Szablinska J."/>
            <person name="Szczecinska M."/>
            <person name="Mazdziarz M."/>
        </authorList>
    </citation>
    <scope>NUCLEOTIDE SEQUENCE [LARGE SCALE GENOMIC DNA]</scope>
    <source>
        <strain evidence="3">Rf_01</strain>
        <tissue evidence="3">Aerial parts of the thallus</tissue>
    </source>
</reference>
<evidence type="ECO:0000313" key="3">
    <source>
        <dbReference type="EMBL" id="KAL2632125.1"/>
    </source>
</evidence>
<accession>A0ABD1YNQ9</accession>